<evidence type="ECO:0000256" key="1">
    <source>
        <dbReference type="ARBA" id="ARBA00010641"/>
    </source>
</evidence>
<dbReference type="Pfam" id="PF08281">
    <property type="entry name" value="Sigma70_r4_2"/>
    <property type="match status" value="1"/>
</dbReference>
<dbReference type="EMBL" id="FUZF01000013">
    <property type="protein sequence ID" value="SKB88411.1"/>
    <property type="molecule type" value="Genomic_DNA"/>
</dbReference>
<reference evidence="7" key="1">
    <citation type="submission" date="2017-02" db="EMBL/GenBank/DDBJ databases">
        <authorList>
            <person name="Varghese N."/>
            <person name="Submissions S."/>
        </authorList>
    </citation>
    <scope>NUCLEOTIDE SEQUENCE [LARGE SCALE GENOMIC DNA]</scope>
    <source>
        <strain evidence="7">DSM 24091</strain>
    </source>
</reference>
<dbReference type="InterPro" id="IPR020863">
    <property type="entry name" value="MACPF_CS"/>
</dbReference>
<dbReference type="InterPro" id="IPR013249">
    <property type="entry name" value="RNA_pol_sigma70_r4_t2"/>
</dbReference>
<dbReference type="GO" id="GO:0006352">
    <property type="term" value="P:DNA-templated transcription initiation"/>
    <property type="evidence" value="ECO:0007669"/>
    <property type="project" value="InterPro"/>
</dbReference>
<keyword evidence="2" id="KW-0805">Transcription regulation</keyword>
<dbReference type="Gene3D" id="1.10.1740.10">
    <property type="match status" value="1"/>
</dbReference>
<dbReference type="SUPFAM" id="SSF88946">
    <property type="entry name" value="Sigma2 domain of RNA polymerase sigma factors"/>
    <property type="match status" value="1"/>
</dbReference>
<proteinExistence type="inferred from homology"/>
<evidence type="ECO:0000256" key="3">
    <source>
        <dbReference type="ARBA" id="ARBA00023082"/>
    </source>
</evidence>
<feature type="domain" description="RNA polymerase sigma factor 70 region 4 type 2" evidence="5">
    <location>
        <begin position="114"/>
        <end position="164"/>
    </location>
</feature>
<evidence type="ECO:0000259" key="5">
    <source>
        <dbReference type="Pfam" id="PF08281"/>
    </source>
</evidence>
<dbReference type="Gene3D" id="1.10.10.10">
    <property type="entry name" value="Winged helix-like DNA-binding domain superfamily/Winged helix DNA-binding domain"/>
    <property type="match status" value="1"/>
</dbReference>
<dbReference type="CDD" id="cd06171">
    <property type="entry name" value="Sigma70_r4"/>
    <property type="match status" value="1"/>
</dbReference>
<gene>
    <name evidence="6" type="ORF">SAMN05660841_02843</name>
</gene>
<dbReference type="InterPro" id="IPR013324">
    <property type="entry name" value="RNA_pol_sigma_r3/r4-like"/>
</dbReference>
<evidence type="ECO:0000256" key="4">
    <source>
        <dbReference type="ARBA" id="ARBA00023163"/>
    </source>
</evidence>
<keyword evidence="3" id="KW-0731">Sigma factor</keyword>
<dbReference type="SUPFAM" id="SSF88659">
    <property type="entry name" value="Sigma3 and sigma4 domains of RNA polymerase sigma factors"/>
    <property type="match status" value="1"/>
</dbReference>
<evidence type="ECO:0000313" key="7">
    <source>
        <dbReference type="Proteomes" id="UP000190150"/>
    </source>
</evidence>
<keyword evidence="7" id="KW-1185">Reference proteome</keyword>
<dbReference type="Proteomes" id="UP000190150">
    <property type="component" value="Unassembled WGS sequence"/>
</dbReference>
<name>A0A1T5EWZ7_9SPHI</name>
<keyword evidence="4" id="KW-0804">Transcription</keyword>
<accession>A0A1T5EWZ7</accession>
<comment type="similarity">
    <text evidence="1">Belongs to the sigma-70 factor family. ECF subfamily.</text>
</comment>
<dbReference type="InterPro" id="IPR014284">
    <property type="entry name" value="RNA_pol_sigma-70_dom"/>
</dbReference>
<organism evidence="6 7">
    <name type="scientific">Sphingobacterium nematocida</name>
    <dbReference type="NCBI Taxonomy" id="1513896"/>
    <lineage>
        <taxon>Bacteria</taxon>
        <taxon>Pseudomonadati</taxon>
        <taxon>Bacteroidota</taxon>
        <taxon>Sphingobacteriia</taxon>
        <taxon>Sphingobacteriales</taxon>
        <taxon>Sphingobacteriaceae</taxon>
        <taxon>Sphingobacterium</taxon>
    </lineage>
</organism>
<protein>
    <submittedName>
        <fullName evidence="6">RNA polymerase sigma factor, sigma-70 family</fullName>
    </submittedName>
</protein>
<dbReference type="AlphaFoldDB" id="A0A1T5EWZ7"/>
<dbReference type="GO" id="GO:0003677">
    <property type="term" value="F:DNA binding"/>
    <property type="evidence" value="ECO:0007669"/>
    <property type="project" value="InterPro"/>
</dbReference>
<dbReference type="RefSeq" id="WP_079643905.1">
    <property type="nucleotide sequence ID" value="NZ_FUZF01000013.1"/>
</dbReference>
<sequence length="184" mass="22191">MSWVKFIEGDTSAFEQIYNDYVEDLYKYGTHYHTDHATVIDCIHDLFTDLFGNVKIAKEVNIKYYLFASLRRRLLRNKVAQDKFSNVQLEEILNWSEDNSFEQEEMKEEQIILLREKFEKLPTRQREVLFLKYYMDFKYEDIAEMMSIHIETCRTLSFRGMKQLRLELSSPEALSVIFFIIYSQ</sequence>
<dbReference type="PROSITE" id="PS00279">
    <property type="entry name" value="MACPF_1"/>
    <property type="match status" value="1"/>
</dbReference>
<dbReference type="NCBIfam" id="TIGR02937">
    <property type="entry name" value="sigma70-ECF"/>
    <property type="match status" value="1"/>
</dbReference>
<dbReference type="InterPro" id="IPR036388">
    <property type="entry name" value="WH-like_DNA-bd_sf"/>
</dbReference>
<dbReference type="PANTHER" id="PTHR43133">
    <property type="entry name" value="RNA POLYMERASE ECF-TYPE SIGMA FACTO"/>
    <property type="match status" value="1"/>
</dbReference>
<dbReference type="InterPro" id="IPR013325">
    <property type="entry name" value="RNA_pol_sigma_r2"/>
</dbReference>
<dbReference type="STRING" id="1513896.SAMN05660841_02843"/>
<evidence type="ECO:0000313" key="6">
    <source>
        <dbReference type="EMBL" id="SKB88411.1"/>
    </source>
</evidence>
<dbReference type="InterPro" id="IPR039425">
    <property type="entry name" value="RNA_pol_sigma-70-like"/>
</dbReference>
<dbReference type="GO" id="GO:0016987">
    <property type="term" value="F:sigma factor activity"/>
    <property type="evidence" value="ECO:0007669"/>
    <property type="project" value="UniProtKB-KW"/>
</dbReference>
<dbReference type="OrthoDB" id="9150024at2"/>
<evidence type="ECO:0000256" key="2">
    <source>
        <dbReference type="ARBA" id="ARBA00023015"/>
    </source>
</evidence>
<dbReference type="PANTHER" id="PTHR43133:SF46">
    <property type="entry name" value="RNA POLYMERASE SIGMA-70 FACTOR ECF SUBFAMILY"/>
    <property type="match status" value="1"/>
</dbReference>